<dbReference type="GO" id="GO:0004760">
    <property type="term" value="F:L-serine-pyruvate transaminase activity"/>
    <property type="evidence" value="ECO:0007669"/>
    <property type="project" value="TreeGrafter"/>
</dbReference>
<feature type="binding site" evidence="4">
    <location>
        <position position="355"/>
    </location>
    <ligand>
        <name>substrate</name>
    </ligand>
</feature>
<dbReference type="Proteomes" id="UP000739565">
    <property type="component" value="Unassembled WGS sequence"/>
</dbReference>
<dbReference type="InterPro" id="IPR015422">
    <property type="entry name" value="PyrdxlP-dep_Trfase_small"/>
</dbReference>
<name>A0A953NCZ4_9BURK</name>
<dbReference type="Gene3D" id="3.40.640.10">
    <property type="entry name" value="Type I PLP-dependent aspartate aminotransferase-like (Major domain)"/>
    <property type="match status" value="1"/>
</dbReference>
<organism evidence="7 8">
    <name type="scientific">Zwartia hollandica</name>
    <dbReference type="NCBI Taxonomy" id="324606"/>
    <lineage>
        <taxon>Bacteria</taxon>
        <taxon>Pseudomonadati</taxon>
        <taxon>Pseudomonadota</taxon>
        <taxon>Betaproteobacteria</taxon>
        <taxon>Burkholderiales</taxon>
        <taxon>Alcaligenaceae</taxon>
        <taxon>Zwartia</taxon>
    </lineage>
</organism>
<dbReference type="InterPro" id="IPR024169">
    <property type="entry name" value="SP_NH2Trfase/AEP_transaminase"/>
</dbReference>
<feature type="modified residue" description="N6-(pyridoxal phosphate)lysine" evidence="5">
    <location>
        <position position="206"/>
    </location>
</feature>
<dbReference type="AlphaFoldDB" id="A0A953NCZ4"/>
<evidence type="ECO:0000259" key="6">
    <source>
        <dbReference type="Pfam" id="PF00266"/>
    </source>
</evidence>
<feature type="domain" description="Aminotransferase class V" evidence="6">
    <location>
        <begin position="17"/>
        <end position="345"/>
    </location>
</feature>
<comment type="similarity">
    <text evidence="2">Belongs to the class-V pyridoxal-phosphate-dependent aminotransferase family.</text>
</comment>
<reference evidence="7" key="1">
    <citation type="submission" date="2021-07" db="EMBL/GenBank/DDBJ databases">
        <title>New genus and species of the family Alcaligenaceae.</title>
        <authorList>
            <person name="Hahn M.W."/>
        </authorList>
    </citation>
    <scope>NUCLEOTIDE SEQUENCE</scope>
    <source>
        <strain evidence="7">LF4-65</strain>
    </source>
</reference>
<evidence type="ECO:0000313" key="8">
    <source>
        <dbReference type="Proteomes" id="UP000739565"/>
    </source>
</evidence>
<dbReference type="GO" id="GO:0008453">
    <property type="term" value="F:alanine-glyoxylate transaminase activity"/>
    <property type="evidence" value="ECO:0007669"/>
    <property type="project" value="TreeGrafter"/>
</dbReference>
<keyword evidence="7" id="KW-0808">Transferase</keyword>
<dbReference type="EMBL" id="JAHXRI010000010">
    <property type="protein sequence ID" value="MBZ1351374.1"/>
    <property type="molecule type" value="Genomic_DNA"/>
</dbReference>
<dbReference type="PANTHER" id="PTHR21152">
    <property type="entry name" value="AMINOTRANSFERASE CLASS V"/>
    <property type="match status" value="1"/>
</dbReference>
<dbReference type="RefSeq" id="WP_259661777.1">
    <property type="nucleotide sequence ID" value="NZ_JAHXRI010000010.1"/>
</dbReference>
<accession>A0A953NCZ4</accession>
<dbReference type="Pfam" id="PF00266">
    <property type="entry name" value="Aminotran_5"/>
    <property type="match status" value="1"/>
</dbReference>
<evidence type="ECO:0000256" key="2">
    <source>
        <dbReference type="ARBA" id="ARBA00009236"/>
    </source>
</evidence>
<dbReference type="Gene3D" id="3.90.1150.10">
    <property type="entry name" value="Aspartate Aminotransferase, domain 1"/>
    <property type="match status" value="1"/>
</dbReference>
<dbReference type="PIRSF" id="PIRSF000524">
    <property type="entry name" value="SPT"/>
    <property type="match status" value="1"/>
</dbReference>
<sequence>MTSPKDAFPYIPGIRLLHSPGPSNVPKAVLDAMTNQPIDMGDPRVDACIDACEEGLRALLNAPSAEVFMYAANGHGVWEAMIVNLLAPGQKVLIPGTGHFSDSWALMAEAMGAVVLRTPYQEGYPIDLAAVQEALRADTKNEIVAVFAVHTDTASSTTSDVLALRKAMDATKHPALYVVDVVASLGAIPFEMEKWGINAVIGASQKGLMVPPGVGFCAADARAMEVCAANPAPRFYWDWLRRRKGPSYSRFCGTAPQNLLFGMQASFGLIQREGVANVHARHARLAGAVHAAVQSWSEAGNLQFLCRVPEARSVSVTAVLVKPGIDPELIRKTARDKFQILIAGGLGPFAGRVFRIGHLGDLNAAMILGCLSGVEAAMQSLGIEVGERGVRSAVEYLARTTDK</sequence>
<keyword evidence="7" id="KW-0032">Aminotransferase</keyword>
<comment type="caution">
    <text evidence="7">The sequence shown here is derived from an EMBL/GenBank/DDBJ whole genome shotgun (WGS) entry which is preliminary data.</text>
</comment>
<dbReference type="InterPro" id="IPR015421">
    <property type="entry name" value="PyrdxlP-dep_Trfase_major"/>
</dbReference>
<keyword evidence="8" id="KW-1185">Reference proteome</keyword>
<evidence type="ECO:0000313" key="7">
    <source>
        <dbReference type="EMBL" id="MBZ1351374.1"/>
    </source>
</evidence>
<protein>
    <submittedName>
        <fullName evidence="7">Aminotransferase class V-fold PLP-dependent enzyme</fullName>
    </submittedName>
</protein>
<dbReference type="InterPro" id="IPR000192">
    <property type="entry name" value="Aminotrans_V_dom"/>
</dbReference>
<dbReference type="InterPro" id="IPR015424">
    <property type="entry name" value="PyrdxlP-dep_Trfase"/>
</dbReference>
<dbReference type="GO" id="GO:0019265">
    <property type="term" value="P:glycine biosynthetic process, by transamination of glyoxylate"/>
    <property type="evidence" value="ECO:0007669"/>
    <property type="project" value="TreeGrafter"/>
</dbReference>
<evidence type="ECO:0000256" key="5">
    <source>
        <dbReference type="PIRSR" id="PIRSR000524-50"/>
    </source>
</evidence>
<evidence type="ECO:0000256" key="3">
    <source>
        <dbReference type="ARBA" id="ARBA00022898"/>
    </source>
</evidence>
<evidence type="ECO:0000256" key="1">
    <source>
        <dbReference type="ARBA" id="ARBA00001933"/>
    </source>
</evidence>
<gene>
    <name evidence="7" type="ORF">KZZ10_12025</name>
</gene>
<evidence type="ECO:0000256" key="4">
    <source>
        <dbReference type="PIRSR" id="PIRSR000524-1"/>
    </source>
</evidence>
<keyword evidence="3 5" id="KW-0663">Pyridoxal phosphate</keyword>
<proteinExistence type="inferred from homology"/>
<dbReference type="PANTHER" id="PTHR21152:SF40">
    <property type="entry name" value="ALANINE--GLYOXYLATE AMINOTRANSFERASE"/>
    <property type="match status" value="1"/>
</dbReference>
<comment type="cofactor">
    <cofactor evidence="1 5">
        <name>pyridoxal 5'-phosphate</name>
        <dbReference type="ChEBI" id="CHEBI:597326"/>
    </cofactor>
</comment>
<dbReference type="SUPFAM" id="SSF53383">
    <property type="entry name" value="PLP-dependent transferases"/>
    <property type="match status" value="1"/>
</dbReference>